<dbReference type="PANTHER" id="PTHR10694:SF7">
    <property type="entry name" value="[HISTONE H3]-TRIMETHYL-L-LYSINE(9) DEMETHYLASE"/>
    <property type="match status" value="1"/>
</dbReference>
<evidence type="ECO:0000259" key="10">
    <source>
        <dbReference type="PROSITE" id="PS51805"/>
    </source>
</evidence>
<dbReference type="SMART" id="SM00545">
    <property type="entry name" value="JmjN"/>
    <property type="match status" value="1"/>
</dbReference>
<feature type="region of interest" description="Disordered" evidence="7">
    <location>
        <begin position="1128"/>
        <end position="1190"/>
    </location>
</feature>
<comment type="similarity">
    <text evidence="1">Belongs to the JHDM3 histone demethylase family.</text>
</comment>
<dbReference type="SMART" id="SM00558">
    <property type="entry name" value="JmjC"/>
    <property type="match status" value="1"/>
</dbReference>
<feature type="domain" description="JmjC" evidence="9">
    <location>
        <begin position="376"/>
        <end position="542"/>
    </location>
</feature>
<feature type="compositionally biased region" description="Polar residues" evidence="7">
    <location>
        <begin position="944"/>
        <end position="962"/>
    </location>
</feature>
<dbReference type="HOGENOM" id="CLU_001442_1_0_1"/>
<dbReference type="GO" id="GO:0008270">
    <property type="term" value="F:zinc ion binding"/>
    <property type="evidence" value="ECO:0007669"/>
    <property type="project" value="UniProtKB-KW"/>
</dbReference>
<reference evidence="11 12" key="1">
    <citation type="journal article" date="2012" name="Science">
        <title>The Paleozoic origin of enzymatic lignin decomposition reconstructed from 31 fungal genomes.</title>
        <authorList>
            <person name="Floudas D."/>
            <person name="Binder M."/>
            <person name="Riley R."/>
            <person name="Barry K."/>
            <person name="Blanchette R.A."/>
            <person name="Henrissat B."/>
            <person name="Martinez A.T."/>
            <person name="Otillar R."/>
            <person name="Spatafora J.W."/>
            <person name="Yadav J.S."/>
            <person name="Aerts A."/>
            <person name="Benoit I."/>
            <person name="Boyd A."/>
            <person name="Carlson A."/>
            <person name="Copeland A."/>
            <person name="Coutinho P.M."/>
            <person name="de Vries R.P."/>
            <person name="Ferreira P."/>
            <person name="Findley K."/>
            <person name="Foster B."/>
            <person name="Gaskell J."/>
            <person name="Glotzer D."/>
            <person name="Gorecki P."/>
            <person name="Heitman J."/>
            <person name="Hesse C."/>
            <person name="Hori C."/>
            <person name="Igarashi K."/>
            <person name="Jurgens J.A."/>
            <person name="Kallen N."/>
            <person name="Kersten P."/>
            <person name="Kohler A."/>
            <person name="Kuees U."/>
            <person name="Kumar T.K.A."/>
            <person name="Kuo A."/>
            <person name="LaButti K."/>
            <person name="Larrondo L.F."/>
            <person name="Lindquist E."/>
            <person name="Ling A."/>
            <person name="Lombard V."/>
            <person name="Lucas S."/>
            <person name="Lundell T."/>
            <person name="Martin R."/>
            <person name="McLaughlin D.J."/>
            <person name="Morgenstern I."/>
            <person name="Morin E."/>
            <person name="Murat C."/>
            <person name="Nagy L.G."/>
            <person name="Nolan M."/>
            <person name="Ohm R.A."/>
            <person name="Patyshakuliyeva A."/>
            <person name="Rokas A."/>
            <person name="Ruiz-Duenas F.J."/>
            <person name="Sabat G."/>
            <person name="Salamov A."/>
            <person name="Samejima M."/>
            <person name="Schmutz J."/>
            <person name="Slot J.C."/>
            <person name="St John F."/>
            <person name="Stenlid J."/>
            <person name="Sun H."/>
            <person name="Sun S."/>
            <person name="Syed K."/>
            <person name="Tsang A."/>
            <person name="Wiebenga A."/>
            <person name="Young D."/>
            <person name="Pisabarro A."/>
            <person name="Eastwood D.C."/>
            <person name="Martin F."/>
            <person name="Cullen D."/>
            <person name="Grigoriev I.V."/>
            <person name="Hibbett D.S."/>
        </authorList>
    </citation>
    <scope>NUCLEOTIDE SEQUENCE</scope>
    <source>
        <strain evidence="12">FP-58527</strain>
    </source>
</reference>
<dbReference type="EMBL" id="KE504153">
    <property type="protein sequence ID" value="EPS99939.1"/>
    <property type="molecule type" value="Genomic_DNA"/>
</dbReference>
<dbReference type="GO" id="GO:0140684">
    <property type="term" value="F:histone H3K9me2/H3K9me3 demethylase activity"/>
    <property type="evidence" value="ECO:0007669"/>
    <property type="project" value="UniProtKB-EC"/>
</dbReference>
<dbReference type="GO" id="GO:0010468">
    <property type="term" value="P:regulation of gene expression"/>
    <property type="evidence" value="ECO:0007669"/>
    <property type="project" value="TreeGrafter"/>
</dbReference>
<evidence type="ECO:0000256" key="3">
    <source>
        <dbReference type="ARBA" id="ARBA00022723"/>
    </source>
</evidence>
<dbReference type="AlphaFoldDB" id="S8FNR3"/>
<dbReference type="Gene3D" id="2.60.120.650">
    <property type="entry name" value="Cupin"/>
    <property type="match status" value="2"/>
</dbReference>
<dbReference type="Proteomes" id="UP000015241">
    <property type="component" value="Unassembled WGS sequence"/>
</dbReference>
<feature type="region of interest" description="Disordered" evidence="7">
    <location>
        <begin position="167"/>
        <end position="335"/>
    </location>
</feature>
<evidence type="ECO:0000256" key="7">
    <source>
        <dbReference type="SAM" id="MobiDB-lite"/>
    </source>
</evidence>
<evidence type="ECO:0000259" key="9">
    <source>
        <dbReference type="PROSITE" id="PS51184"/>
    </source>
</evidence>
<feature type="compositionally biased region" description="Low complexity" evidence="7">
    <location>
        <begin position="1016"/>
        <end position="1056"/>
    </location>
</feature>
<feature type="compositionally biased region" description="Basic residues" evidence="7">
    <location>
        <begin position="292"/>
        <end position="302"/>
    </location>
</feature>
<evidence type="ECO:0000313" key="12">
    <source>
        <dbReference type="Proteomes" id="UP000015241"/>
    </source>
</evidence>
<dbReference type="InterPro" id="IPR034732">
    <property type="entry name" value="EPHD"/>
</dbReference>
<dbReference type="Pfam" id="PF02375">
    <property type="entry name" value="JmjN"/>
    <property type="match status" value="1"/>
</dbReference>
<protein>
    <recommendedName>
        <fullName evidence="2">[histone H3]-trimethyl-L-lysine(9) demethylase</fullName>
        <ecNumber evidence="2">1.14.11.66</ecNumber>
    </recommendedName>
</protein>
<evidence type="ECO:0000256" key="6">
    <source>
        <dbReference type="ARBA" id="ARBA00049349"/>
    </source>
</evidence>
<feature type="region of interest" description="Disordered" evidence="7">
    <location>
        <begin position="940"/>
        <end position="1068"/>
    </location>
</feature>
<feature type="compositionally biased region" description="Polar residues" evidence="7">
    <location>
        <begin position="257"/>
        <end position="266"/>
    </location>
</feature>
<dbReference type="Pfam" id="PF02373">
    <property type="entry name" value="JmjC"/>
    <property type="match status" value="1"/>
</dbReference>
<keyword evidence="4" id="KW-0863">Zinc-finger</keyword>
<evidence type="ECO:0000256" key="1">
    <source>
        <dbReference type="ARBA" id="ARBA00009711"/>
    </source>
</evidence>
<organism evidence="11 12">
    <name type="scientific">Fomitopsis schrenkii</name>
    <name type="common">Brown rot fungus</name>
    <dbReference type="NCBI Taxonomy" id="2126942"/>
    <lineage>
        <taxon>Eukaryota</taxon>
        <taxon>Fungi</taxon>
        <taxon>Dikarya</taxon>
        <taxon>Basidiomycota</taxon>
        <taxon>Agaricomycotina</taxon>
        <taxon>Agaricomycetes</taxon>
        <taxon>Polyporales</taxon>
        <taxon>Fomitopsis</taxon>
    </lineage>
</organism>
<dbReference type="InterPro" id="IPR013083">
    <property type="entry name" value="Znf_RING/FYVE/PHD"/>
</dbReference>
<feature type="compositionally biased region" description="Low complexity" evidence="7">
    <location>
        <begin position="621"/>
        <end position="639"/>
    </location>
</feature>
<feature type="compositionally biased region" description="Basic residues" evidence="7">
    <location>
        <begin position="603"/>
        <end position="613"/>
    </location>
</feature>
<dbReference type="Gene3D" id="3.30.40.10">
    <property type="entry name" value="Zinc/RING finger domain, C3HC4 (zinc finger)"/>
    <property type="match status" value="1"/>
</dbReference>
<dbReference type="Pfam" id="PF13832">
    <property type="entry name" value="zf-HC5HC2H_2"/>
    <property type="match status" value="1"/>
</dbReference>
<dbReference type="PANTHER" id="PTHR10694">
    <property type="entry name" value="LYSINE-SPECIFIC DEMETHYLASE"/>
    <property type="match status" value="1"/>
</dbReference>
<accession>S8FNR3</accession>
<evidence type="ECO:0000259" key="8">
    <source>
        <dbReference type="PROSITE" id="PS51183"/>
    </source>
</evidence>
<feature type="compositionally biased region" description="Acidic residues" evidence="7">
    <location>
        <begin position="279"/>
        <end position="288"/>
    </location>
</feature>
<name>S8FNR3_FOMSC</name>
<dbReference type="SUPFAM" id="SSF51197">
    <property type="entry name" value="Clavaminate synthase-like"/>
    <property type="match status" value="1"/>
</dbReference>
<dbReference type="InterPro" id="IPR003349">
    <property type="entry name" value="JmjN"/>
</dbReference>
<dbReference type="EC" id="1.14.11.66" evidence="2"/>
<gene>
    <name evidence="11" type="ORF">FOMPIDRAFT_1050272</name>
</gene>
<keyword evidence="3" id="KW-0479">Metal-binding</keyword>
<dbReference type="STRING" id="743788.S8FNR3"/>
<keyword evidence="5" id="KW-0862">Zinc</keyword>
<dbReference type="PROSITE" id="PS51805">
    <property type="entry name" value="EPHD"/>
    <property type="match status" value="1"/>
</dbReference>
<dbReference type="PROSITE" id="PS51184">
    <property type="entry name" value="JMJC"/>
    <property type="match status" value="1"/>
</dbReference>
<dbReference type="GO" id="GO:0000785">
    <property type="term" value="C:chromatin"/>
    <property type="evidence" value="ECO:0007669"/>
    <property type="project" value="TreeGrafter"/>
</dbReference>
<sequence>MSSASVCTTSLSPASSRQSTPEPPVQPDHFYSSDNAHLPPSPRSDGRPWLSPEDDPWAQRGIPVFKPTMEEFQDFEAYLNRVECWGMRSGIVKIIPPKEWTDALPPLNEQLSHVKLKSPIEQHMFGHGGLFRQENVEKRRVMSMREWAELCAKEELRAPGVDDVGLHARANASGRTRRRTRRSAKRESETAEPDREAHAIKEEEEEAGNSLVHDDAAEQSLASPPNSTAAPPSPATEQDATQAQTSAEGADVRDATSPPQDEQPGNETVAPGDTIVNHEEEEEDEDGESGNKKSKGKRKRTTQTRQAREASLAERAAKDKDFLDSFDPHSDWLPPNTTPFDYTPEFCRELERRYWRNCGLGKPAWYGADMQGSLFTEETTAWNVAHLESTLSRLLPSSSKGLPGVNTPYLYFGMWRATFAWHVEDMDLFSINYIHFGAPKFWYAIPQAKATKLEGTMRGYFPRDVSNCKQFLRHKSFLASPHILSQSSCRPNTLVQREGEFVITFPMGYHAGFNLGLNCAESVNFALDSWIDIGRKARACACVNFSVRINVDQLLSDREAERIQVARTKSRKLVIPPKSEKAAKAKTSPLKRKAGTEENPTPPKKHRPSSSKSRKSENRPSDASTSASASAPPKVTLKLPPKPKEPDVFPCCLCVSMSRDGLLRVHDPPLWQTEGEAGGSVQASHTVWMAHEVCANIIPETWVDEIEVGEPREDGSKARERVVFGVDGIVKDRWNLRCSACTKTRYKSHGAPIQCTKGKCPKAFHVSCAQNGADHNILYKELREVEKEVVLLDAGKSPIGAPAQDGAQPQTLNTIITGQLMPAQIDPSRQVTPAFATPGAEQPEPRVLKLVKKVQVQVLCPQHNPVVAEAKRAVKHEKIRNDLLALQPMSRIKLRVSAGVFEVSLVRVVEESCSVEVLWDRGLKREFKWGSVVFGNMEGVTIGQKPSTPASEPDPSTTSGQTRFRFAPLTATKPTLEFRPIQTPLTVAPTPGPSTTPSTPAPSSTSASAPAPPSTPASACAPQAYPPAQHQYHAQQQQQAQQQHQTQQQQHQAQQPHPQPPYSTSANYHYTSTNWRYHYPQIQPHYVPQAQTYSYSNQAHQPYTQQPYTMYAQAAPANRGLQWQRPYTGPKSTQPATQTVPYYSYPQAPTGSTPGTTYQWPTTYSAQGQPATEHTVPVSNGAPTPTSTTQ</sequence>
<dbReference type="InParanoid" id="S8FNR3"/>
<evidence type="ECO:0000256" key="4">
    <source>
        <dbReference type="ARBA" id="ARBA00022771"/>
    </source>
</evidence>
<feature type="domain" description="JmjN" evidence="8">
    <location>
        <begin position="62"/>
        <end position="103"/>
    </location>
</feature>
<dbReference type="CDD" id="cd15571">
    <property type="entry name" value="ePHD"/>
    <property type="match status" value="1"/>
</dbReference>
<dbReference type="GO" id="GO:0051864">
    <property type="term" value="F:histone H3K36 demethylase activity"/>
    <property type="evidence" value="ECO:0007669"/>
    <property type="project" value="TreeGrafter"/>
</dbReference>
<evidence type="ECO:0000313" key="11">
    <source>
        <dbReference type="EMBL" id="EPS99939.1"/>
    </source>
</evidence>
<dbReference type="InterPro" id="IPR003347">
    <property type="entry name" value="JmjC_dom"/>
</dbReference>
<evidence type="ECO:0000256" key="2">
    <source>
        <dbReference type="ARBA" id="ARBA00012900"/>
    </source>
</evidence>
<dbReference type="OrthoDB" id="9547406at2759"/>
<feature type="compositionally biased region" description="Basic residues" evidence="7">
    <location>
        <begin position="175"/>
        <end position="184"/>
    </location>
</feature>
<keyword evidence="12" id="KW-1185">Reference proteome</keyword>
<feature type="compositionally biased region" description="Polar residues" evidence="7">
    <location>
        <begin position="1"/>
        <end position="20"/>
    </location>
</feature>
<feature type="domain" description="PHD-type" evidence="10">
    <location>
        <begin position="649"/>
        <end position="796"/>
    </location>
</feature>
<dbReference type="PROSITE" id="PS51183">
    <property type="entry name" value="JMJN"/>
    <property type="match status" value="1"/>
</dbReference>
<feature type="region of interest" description="Disordered" evidence="7">
    <location>
        <begin position="572"/>
        <end position="642"/>
    </location>
</feature>
<proteinExistence type="inferred from homology"/>
<evidence type="ECO:0000256" key="5">
    <source>
        <dbReference type="ARBA" id="ARBA00022833"/>
    </source>
</evidence>
<feature type="compositionally biased region" description="Polar residues" evidence="7">
    <location>
        <begin position="236"/>
        <end position="247"/>
    </location>
</feature>
<comment type="catalytic activity">
    <reaction evidence="6">
        <text>N(6),N(6),N(6)-trimethyl-L-lysyl(9)-[histone H3] + 2 2-oxoglutarate + 2 O2 = N(6)-methyl-L-lysyl(9)-[histone H3] + 2 formaldehyde + 2 succinate + 2 CO2</text>
        <dbReference type="Rhea" id="RHEA:60200"/>
        <dbReference type="Rhea" id="RHEA-COMP:15538"/>
        <dbReference type="Rhea" id="RHEA-COMP:15542"/>
        <dbReference type="ChEBI" id="CHEBI:15379"/>
        <dbReference type="ChEBI" id="CHEBI:16526"/>
        <dbReference type="ChEBI" id="CHEBI:16810"/>
        <dbReference type="ChEBI" id="CHEBI:16842"/>
        <dbReference type="ChEBI" id="CHEBI:30031"/>
        <dbReference type="ChEBI" id="CHEBI:61929"/>
        <dbReference type="ChEBI" id="CHEBI:61961"/>
        <dbReference type="EC" id="1.14.11.66"/>
    </reaction>
</comment>
<feature type="compositionally biased region" description="Low complexity" evidence="7">
    <location>
        <begin position="993"/>
        <end position="1009"/>
    </location>
</feature>
<dbReference type="GO" id="GO:0005634">
    <property type="term" value="C:nucleus"/>
    <property type="evidence" value="ECO:0007669"/>
    <property type="project" value="TreeGrafter"/>
</dbReference>
<feature type="compositionally biased region" description="Basic and acidic residues" evidence="7">
    <location>
        <begin position="306"/>
        <end position="330"/>
    </location>
</feature>
<feature type="compositionally biased region" description="Polar residues" evidence="7">
    <location>
        <begin position="1130"/>
        <end position="1190"/>
    </location>
</feature>
<dbReference type="eggNOG" id="KOG0958">
    <property type="taxonomic scope" value="Eukaryota"/>
</dbReference>
<feature type="compositionally biased region" description="Basic and acidic residues" evidence="7">
    <location>
        <begin position="185"/>
        <end position="201"/>
    </location>
</feature>
<feature type="compositionally biased region" description="Low complexity" evidence="7">
    <location>
        <begin position="220"/>
        <end position="230"/>
    </location>
</feature>
<feature type="region of interest" description="Disordered" evidence="7">
    <location>
        <begin position="1"/>
        <end position="55"/>
    </location>
</feature>